<dbReference type="GO" id="GO:0003678">
    <property type="term" value="F:DNA helicase activity"/>
    <property type="evidence" value="ECO:0007669"/>
    <property type="project" value="UniProtKB-EC"/>
</dbReference>
<evidence type="ECO:0000256" key="7">
    <source>
        <dbReference type="ARBA" id="ARBA00022801"/>
    </source>
</evidence>
<evidence type="ECO:0000259" key="24">
    <source>
        <dbReference type="PROSITE" id="PS51192"/>
    </source>
</evidence>
<dbReference type="PROSITE" id="PS51192">
    <property type="entry name" value="HELICASE_ATP_BIND_1"/>
    <property type="match status" value="1"/>
</dbReference>
<comment type="similarity">
    <text evidence="2">Belongs to the SNF2/RAD54 helicase family.</text>
</comment>
<evidence type="ECO:0000256" key="1">
    <source>
        <dbReference type="ARBA" id="ARBA00004123"/>
    </source>
</evidence>
<dbReference type="InterPro" id="IPR001650">
    <property type="entry name" value="Helicase_C-like"/>
</dbReference>
<proteinExistence type="inferred from homology"/>
<dbReference type="VEuPathDB" id="FungiDB:CAGL0M01958g"/>
<dbReference type="AlphaFoldDB" id="A0A0W0D4A8"/>
<dbReference type="GO" id="GO:0003690">
    <property type="term" value="F:double-stranded DNA binding"/>
    <property type="evidence" value="ECO:0007669"/>
    <property type="project" value="EnsemblFungi"/>
</dbReference>
<evidence type="ECO:0000256" key="19">
    <source>
        <dbReference type="ARBA" id="ARBA00072543"/>
    </source>
</evidence>
<dbReference type="GO" id="GO:0015616">
    <property type="term" value="F:DNA translocase activity"/>
    <property type="evidence" value="ECO:0007669"/>
    <property type="project" value="EnsemblFungi"/>
</dbReference>
<dbReference type="GO" id="GO:0045144">
    <property type="term" value="P:meiotic sister chromatid segregation"/>
    <property type="evidence" value="ECO:0007669"/>
    <property type="project" value="EnsemblFungi"/>
</dbReference>
<comment type="subunit">
    <text evidence="18">Interacts with RAD51 and DMC1.</text>
</comment>
<dbReference type="CDD" id="cd18004">
    <property type="entry name" value="DEXHc_RAD54"/>
    <property type="match status" value="1"/>
</dbReference>
<evidence type="ECO:0000256" key="20">
    <source>
        <dbReference type="ARBA" id="ARBA00076096"/>
    </source>
</evidence>
<feature type="domain" description="Helicase C-terminal" evidence="25">
    <location>
        <begin position="635"/>
        <end position="796"/>
    </location>
</feature>
<evidence type="ECO:0000256" key="11">
    <source>
        <dbReference type="ARBA" id="ARBA00023125"/>
    </source>
</evidence>
<comment type="catalytic activity">
    <reaction evidence="16">
        <text>ATP + H2O = ADP + phosphate + H(+)</text>
        <dbReference type="Rhea" id="RHEA:13065"/>
        <dbReference type="ChEBI" id="CHEBI:15377"/>
        <dbReference type="ChEBI" id="CHEBI:15378"/>
        <dbReference type="ChEBI" id="CHEBI:30616"/>
        <dbReference type="ChEBI" id="CHEBI:43474"/>
        <dbReference type="ChEBI" id="CHEBI:456216"/>
        <dbReference type="EC" id="3.6.4.12"/>
    </reaction>
</comment>
<evidence type="ECO:0000256" key="3">
    <source>
        <dbReference type="ARBA" id="ARBA00012551"/>
    </source>
</evidence>
<dbReference type="InterPro" id="IPR050496">
    <property type="entry name" value="SNF2_RAD54_helicase_repair"/>
</dbReference>
<evidence type="ECO:0000256" key="17">
    <source>
        <dbReference type="ARBA" id="ARBA00060154"/>
    </source>
</evidence>
<dbReference type="EMBL" id="LLZZ01000106">
    <property type="protein sequence ID" value="KTB07948.1"/>
    <property type="molecule type" value="Genomic_DNA"/>
</dbReference>
<evidence type="ECO:0000256" key="10">
    <source>
        <dbReference type="ARBA" id="ARBA00022843"/>
    </source>
</evidence>
<evidence type="ECO:0000256" key="8">
    <source>
        <dbReference type="ARBA" id="ARBA00022806"/>
    </source>
</evidence>
<evidence type="ECO:0000256" key="22">
    <source>
        <dbReference type="ARBA" id="ARBA00082011"/>
    </source>
</evidence>
<keyword evidence="12" id="KW-0233">DNA recombination</keyword>
<keyword evidence="9" id="KW-0067">ATP-binding</keyword>
<dbReference type="Gene3D" id="3.40.50.10810">
    <property type="entry name" value="Tandem AAA-ATPase domain"/>
    <property type="match status" value="1"/>
</dbReference>
<evidence type="ECO:0000256" key="14">
    <source>
        <dbReference type="ARBA" id="ARBA00023242"/>
    </source>
</evidence>
<keyword evidence="15" id="KW-0469">Meiosis</keyword>
<keyword evidence="8" id="KW-0347">Helicase</keyword>
<evidence type="ECO:0000256" key="2">
    <source>
        <dbReference type="ARBA" id="ARBA00007025"/>
    </source>
</evidence>
<dbReference type="GO" id="GO:0005634">
    <property type="term" value="C:nucleus"/>
    <property type="evidence" value="ECO:0007669"/>
    <property type="project" value="UniProtKB-SubCell"/>
</dbReference>
<keyword evidence="11" id="KW-0238">DNA-binding</keyword>
<dbReference type="GO" id="GO:0005524">
    <property type="term" value="F:ATP binding"/>
    <property type="evidence" value="ECO:0007669"/>
    <property type="project" value="InterPro"/>
</dbReference>
<dbReference type="VEuPathDB" id="FungiDB:B1J91_M01958g"/>
<dbReference type="VEuPathDB" id="FungiDB:GWK60_M01859"/>
<reference evidence="26 27" key="1">
    <citation type="submission" date="2015-10" db="EMBL/GenBank/DDBJ databases">
        <title>Draft genomes sequences of Candida glabrata isolates 1A, 1B, 2A, 2B, 3A and 3B.</title>
        <authorList>
            <person name="Haavelsrud O.E."/>
            <person name="Gaustad P."/>
        </authorList>
    </citation>
    <scope>NUCLEOTIDE SEQUENCE [LARGE SCALE GENOMIC DNA]</scope>
    <source>
        <strain evidence="26">910700640</strain>
    </source>
</reference>
<evidence type="ECO:0000256" key="4">
    <source>
        <dbReference type="ARBA" id="ARBA00022499"/>
    </source>
</evidence>
<dbReference type="InterPro" id="IPR014001">
    <property type="entry name" value="Helicase_ATP-bd"/>
</dbReference>
<dbReference type="Pfam" id="PF00176">
    <property type="entry name" value="SNF2-rel_dom"/>
    <property type="match status" value="1"/>
</dbReference>
<keyword evidence="10" id="KW-0832">Ubl conjugation</keyword>
<dbReference type="Gene3D" id="1.20.120.850">
    <property type="entry name" value="SWI2/SNF2 ATPases, N-terminal domain"/>
    <property type="match status" value="1"/>
</dbReference>
<dbReference type="FunFam" id="3.40.50.10810:FF:000058">
    <property type="entry name" value="RDH54p DNA-dependent ATPase"/>
    <property type="match status" value="1"/>
</dbReference>
<dbReference type="VEuPathDB" id="FungiDB:GVI51_M01859"/>
<evidence type="ECO:0000256" key="9">
    <source>
        <dbReference type="ARBA" id="ARBA00022840"/>
    </source>
</evidence>
<dbReference type="Proteomes" id="UP000054886">
    <property type="component" value="Unassembled WGS sequence"/>
</dbReference>
<dbReference type="EC" id="3.6.4.12" evidence="3"/>
<dbReference type="SUPFAM" id="SSF52540">
    <property type="entry name" value="P-loop containing nucleoside triphosphate hydrolases"/>
    <property type="match status" value="2"/>
</dbReference>
<dbReference type="Gene3D" id="3.40.50.300">
    <property type="entry name" value="P-loop containing nucleotide triphosphate hydrolases"/>
    <property type="match status" value="1"/>
</dbReference>
<dbReference type="InterPro" id="IPR038718">
    <property type="entry name" value="SNF2-like_sf"/>
</dbReference>
<dbReference type="InterPro" id="IPR049730">
    <property type="entry name" value="SNF2/RAD54-like_C"/>
</dbReference>
<name>A0A0W0D4A8_CANGB</name>
<feature type="compositionally biased region" description="Basic and acidic residues" evidence="23">
    <location>
        <begin position="1"/>
        <end position="10"/>
    </location>
</feature>
<dbReference type="PROSITE" id="PS51194">
    <property type="entry name" value="HELICASE_CTER"/>
    <property type="match status" value="1"/>
</dbReference>
<accession>A0A0W0D4A8</accession>
<evidence type="ECO:0000256" key="13">
    <source>
        <dbReference type="ARBA" id="ARBA00023204"/>
    </source>
</evidence>
<keyword evidence="13" id="KW-0234">DNA repair</keyword>
<organism evidence="26 27">
    <name type="scientific">Candida glabrata</name>
    <name type="common">Yeast</name>
    <name type="synonym">Torulopsis glabrata</name>
    <dbReference type="NCBI Taxonomy" id="5478"/>
    <lineage>
        <taxon>Eukaryota</taxon>
        <taxon>Fungi</taxon>
        <taxon>Dikarya</taxon>
        <taxon>Ascomycota</taxon>
        <taxon>Saccharomycotina</taxon>
        <taxon>Saccharomycetes</taxon>
        <taxon>Saccharomycetales</taxon>
        <taxon>Saccharomycetaceae</taxon>
        <taxon>Nakaseomyces</taxon>
    </lineage>
</organism>
<dbReference type="GO" id="GO:0032392">
    <property type="term" value="P:DNA geometric change"/>
    <property type="evidence" value="ECO:0007669"/>
    <property type="project" value="EnsemblFungi"/>
</dbReference>
<dbReference type="InterPro" id="IPR000330">
    <property type="entry name" value="SNF2_N"/>
</dbReference>
<evidence type="ECO:0000256" key="5">
    <source>
        <dbReference type="ARBA" id="ARBA00022741"/>
    </source>
</evidence>
<dbReference type="PANTHER" id="PTHR45629">
    <property type="entry name" value="SNF2/RAD54 FAMILY MEMBER"/>
    <property type="match status" value="1"/>
</dbReference>
<evidence type="ECO:0000313" key="27">
    <source>
        <dbReference type="Proteomes" id="UP000054886"/>
    </source>
</evidence>
<dbReference type="GO" id="GO:0007131">
    <property type="term" value="P:reciprocal meiotic recombination"/>
    <property type="evidence" value="ECO:0007669"/>
    <property type="project" value="EnsemblFungi"/>
</dbReference>
<keyword evidence="4" id="KW-1017">Isopeptide bond</keyword>
<evidence type="ECO:0000256" key="12">
    <source>
        <dbReference type="ARBA" id="ARBA00023172"/>
    </source>
</evidence>
<evidence type="ECO:0000256" key="15">
    <source>
        <dbReference type="ARBA" id="ARBA00023254"/>
    </source>
</evidence>
<feature type="region of interest" description="Disordered" evidence="23">
    <location>
        <begin position="1"/>
        <end position="34"/>
    </location>
</feature>
<evidence type="ECO:0000313" key="26">
    <source>
        <dbReference type="EMBL" id="KTB07948.1"/>
    </source>
</evidence>
<comment type="function">
    <text evidence="17">Involved in the recombinational repair of double-strand breaks (DSB) in DNA during mitosis and meiosis. Has DNA dependent ATPase activity. Promotes D-loop (displacement loop) formation with RAD51 recombinase. Modifies the topology of double-stranded DNA during the D-loop reaction to facilitate the invasion of the homologous duplex molecule by the initiating single-stranded DNA substrate. Required for adaptation from G2/M checkpoint arrest induced by a double strand break, by participating in monitoring the extent of single-stranded DNA produced by resection of DNA ends. This role is distinct from its roles in recombination. Promotes colocalization of RAD51 and DMC1 during meiotic recombination. Involved in crossover interference.</text>
</comment>
<evidence type="ECO:0000259" key="25">
    <source>
        <dbReference type="PROSITE" id="PS51194"/>
    </source>
</evidence>
<dbReference type="Pfam" id="PF00271">
    <property type="entry name" value="Helicase_C"/>
    <property type="match status" value="1"/>
</dbReference>
<dbReference type="GO" id="GO:0016787">
    <property type="term" value="F:hydrolase activity"/>
    <property type="evidence" value="ECO:0007669"/>
    <property type="project" value="UniProtKB-KW"/>
</dbReference>
<dbReference type="PANTHER" id="PTHR45629:SF7">
    <property type="entry name" value="DNA EXCISION REPAIR PROTEIN ERCC-6-RELATED"/>
    <property type="match status" value="1"/>
</dbReference>
<comment type="caution">
    <text evidence="26">The sequence shown here is derived from an EMBL/GenBank/DDBJ whole genome shotgun (WGS) entry which is preliminary data.</text>
</comment>
<evidence type="ECO:0000256" key="23">
    <source>
        <dbReference type="SAM" id="MobiDB-lite"/>
    </source>
</evidence>
<evidence type="ECO:0000256" key="16">
    <source>
        <dbReference type="ARBA" id="ARBA00047995"/>
    </source>
</evidence>
<dbReference type="SMART" id="SM00487">
    <property type="entry name" value="DEXDc"/>
    <property type="match status" value="1"/>
</dbReference>
<evidence type="ECO:0000256" key="21">
    <source>
        <dbReference type="ARBA" id="ARBA00077864"/>
    </source>
</evidence>
<keyword evidence="14" id="KW-0539">Nucleus</keyword>
<keyword evidence="5" id="KW-0547">Nucleotide-binding</keyword>
<dbReference type="CDD" id="cd18793">
    <property type="entry name" value="SF2_C_SNF"/>
    <property type="match status" value="1"/>
</dbReference>
<sequence>MQLPRYENKPFKPPRRIIPSGTVPRPVRSVGGSTASTFGVKRTYAQTAELQPARSNDTSDRSKTDTTRRYFTIMYRKYTTKKNKTWNGDGYAILILDAAIKLIFYNEQGKPLGSSTKVHIDTLFDSIYTTKGLEFQLDYEIFNTDEIRKIRILLGKEPDSNLIPSQTSSSQQNAIDKGISSELPVSQLFTKSTKKFISPTLKTNPNVRPISSMNKQIAKTNRLENIVPTQKFRSLFDCNTIENPLIMNTFQGSEVDIIVDPLLCKMLRNHQRIGVKFMYDCLLGLETNLTAESTDDKSCRLERDSDIKGCILADDMGLGKTLMTITLIWTLLKQTPFASNVQCSQLGVPLSGMISKVVIVCPVTLIGNWKREFKKWLGLNRIGILTLNPKNNVDMDKISVRNFIKVNRTYQVLILGYEKVLTVQEELLKQKDKLDLLICDEGHRLKNGASKILKVLKSLDIDKKVILTGTPIQNDLNEFFTIIDFVNPGVLGTYASFKKLYINPISRARDINNKFNTKVIEQGEEKSNQLIEFTKRFILRRSNNILSKFLPPKTDIILFCRPTIEQIKAFRDIIENVRVDMNNITFNTSLGLINLMKKVCNSPSLLSNDPYYQSNVDSNIFTVSNKSNSSGKLTVLLELLLEIKATSPMEKVVIVSNYTQSLDIIQGLMNSNQLSNCRLDGATPAKQRDMLVNTFNNNPNIFGFLLSAKAGGVGLNLIGASRLVLFDNDWNPAVDLQAMSRIHREGQKRPCYIYRLITTGCIDEKILQRQLMKHNLTRKFLSSNTSDTGSANDDLFDKSDLKDLFTIHQNTKSNTHDLICRCDGLGEEFDDDEEVLKAPALDGSFEQWSNALDAKRKMDVLESQRTQLEKKLLKQCLLDYKHIDPDRSLDLYDDVATEVYKKGKKNITFAFIKVGNVIIE</sequence>
<dbReference type="InterPro" id="IPR027417">
    <property type="entry name" value="P-loop_NTPase"/>
</dbReference>
<protein>
    <recommendedName>
        <fullName evidence="19">DNA repair and recombination protein RDH54</fullName>
        <ecNumber evidence="3">3.6.4.12</ecNumber>
    </recommendedName>
    <alternativeName>
        <fullName evidence="22">RAD homolog 54</fullName>
    </alternativeName>
    <alternativeName>
        <fullName evidence="21">Recombination factor TID1</fullName>
    </alternativeName>
    <alternativeName>
        <fullName evidence="20">Two hybrid interaction with DMC1 protein 1</fullName>
    </alternativeName>
</protein>
<keyword evidence="6" id="KW-0227">DNA damage</keyword>
<gene>
    <name evidence="26" type="ORF">AO440_003941</name>
</gene>
<evidence type="ECO:0000256" key="18">
    <source>
        <dbReference type="ARBA" id="ARBA00065350"/>
    </source>
</evidence>
<dbReference type="GO" id="GO:0000724">
    <property type="term" value="P:double-strand break repair via homologous recombination"/>
    <property type="evidence" value="ECO:0007669"/>
    <property type="project" value="TreeGrafter"/>
</dbReference>
<dbReference type="SMART" id="SM00490">
    <property type="entry name" value="HELICc"/>
    <property type="match status" value="1"/>
</dbReference>
<comment type="subcellular location">
    <subcellularLocation>
        <location evidence="1">Nucleus</location>
    </subcellularLocation>
</comment>
<keyword evidence="7" id="KW-0378">Hydrolase</keyword>
<feature type="domain" description="Helicase ATP-binding" evidence="24">
    <location>
        <begin position="301"/>
        <end position="489"/>
    </location>
</feature>
<evidence type="ECO:0000256" key="6">
    <source>
        <dbReference type="ARBA" id="ARBA00022763"/>
    </source>
</evidence>
<dbReference type="GO" id="GO:0030491">
    <property type="term" value="P:heteroduplex formation"/>
    <property type="evidence" value="ECO:0007669"/>
    <property type="project" value="EnsemblFungi"/>
</dbReference>